<keyword evidence="3" id="KW-1185">Reference proteome</keyword>
<comment type="caution">
    <text evidence="2">The sequence shown here is derived from an EMBL/GenBank/DDBJ whole genome shotgun (WGS) entry which is preliminary data.</text>
</comment>
<sequence length="245" mass="26699">MTIKKNLLKTCIAGSGLVLSRPPSAYAFVEISRGSILRVKGHADIRNVRLIIAAARKDDDSLLDAEDAAAFDAHDLSDPGMEAAAMERALMMAEEFKVKQSIKQHPRKTKQTKAATIGGKAHDMQTNQDDSLSDAEDAAAFDAHDLSDPGMEAAAMERAVMMAEEFKIDQYNTNKTHKTKQITVEVDNFFLPEVHTDEGDSLLDAEDAAAFDAHDLSDPGVEAAAMERAVMIANELTNKHTKKTE</sequence>
<protein>
    <submittedName>
        <fullName evidence="2">Uncharacterized protein</fullName>
    </submittedName>
</protein>
<gene>
    <name evidence="2" type="ORF">HJC23_008614</name>
</gene>
<accession>A0ABD3Q8K7</accession>
<evidence type="ECO:0000313" key="3">
    <source>
        <dbReference type="Proteomes" id="UP001516023"/>
    </source>
</evidence>
<organism evidence="2 3">
    <name type="scientific">Cyclotella cryptica</name>
    <dbReference type="NCBI Taxonomy" id="29204"/>
    <lineage>
        <taxon>Eukaryota</taxon>
        <taxon>Sar</taxon>
        <taxon>Stramenopiles</taxon>
        <taxon>Ochrophyta</taxon>
        <taxon>Bacillariophyta</taxon>
        <taxon>Coscinodiscophyceae</taxon>
        <taxon>Thalassiosirophycidae</taxon>
        <taxon>Stephanodiscales</taxon>
        <taxon>Stephanodiscaceae</taxon>
        <taxon>Cyclotella</taxon>
    </lineage>
</organism>
<dbReference type="AlphaFoldDB" id="A0ABD3Q8K7"/>
<feature type="compositionally biased region" description="Basic residues" evidence="1">
    <location>
        <begin position="100"/>
        <end position="111"/>
    </location>
</feature>
<name>A0ABD3Q8K7_9STRA</name>
<evidence type="ECO:0000256" key="1">
    <source>
        <dbReference type="SAM" id="MobiDB-lite"/>
    </source>
</evidence>
<dbReference type="EMBL" id="JABMIG020000064">
    <property type="protein sequence ID" value="KAL3796294.1"/>
    <property type="molecule type" value="Genomic_DNA"/>
</dbReference>
<reference evidence="2 3" key="1">
    <citation type="journal article" date="2020" name="G3 (Bethesda)">
        <title>Improved Reference Genome for Cyclotella cryptica CCMP332, a Model for Cell Wall Morphogenesis, Salinity Adaptation, and Lipid Production in Diatoms (Bacillariophyta).</title>
        <authorList>
            <person name="Roberts W.R."/>
            <person name="Downey K.M."/>
            <person name="Ruck E.C."/>
            <person name="Traller J.C."/>
            <person name="Alverson A.J."/>
        </authorList>
    </citation>
    <scope>NUCLEOTIDE SEQUENCE [LARGE SCALE GENOMIC DNA]</scope>
    <source>
        <strain evidence="2 3">CCMP332</strain>
    </source>
</reference>
<dbReference type="Proteomes" id="UP001516023">
    <property type="component" value="Unassembled WGS sequence"/>
</dbReference>
<feature type="region of interest" description="Disordered" evidence="1">
    <location>
        <begin position="100"/>
        <end position="129"/>
    </location>
</feature>
<proteinExistence type="predicted"/>
<evidence type="ECO:0000313" key="2">
    <source>
        <dbReference type="EMBL" id="KAL3796294.1"/>
    </source>
</evidence>